<feature type="coiled-coil region" evidence="1">
    <location>
        <begin position="34"/>
        <end position="61"/>
    </location>
</feature>
<gene>
    <name evidence="4" type="ORF">G7Y82_06415</name>
</gene>
<dbReference type="AlphaFoldDB" id="A0A969WBR6"/>
<accession>A0A969WBR6</accession>
<feature type="domain" description="Oxidoreductase-like" evidence="3">
    <location>
        <begin position="15"/>
        <end position="52"/>
    </location>
</feature>
<sequence length="67" mass="7626">MSPEPPLPNEDDEELPPPPDRPDCCAGGCAQCVLDDYTEEMQRWRAKVDEIERRRAERRQTGGQTPS</sequence>
<protein>
    <submittedName>
        <fullName evidence="4">Oxidoreductase</fullName>
    </submittedName>
</protein>
<dbReference type="Proteomes" id="UP000653472">
    <property type="component" value="Unassembled WGS sequence"/>
</dbReference>
<dbReference type="InterPro" id="IPR019180">
    <property type="entry name" value="Oxidoreductase-like_N"/>
</dbReference>
<proteinExistence type="predicted"/>
<evidence type="ECO:0000256" key="1">
    <source>
        <dbReference type="SAM" id="Coils"/>
    </source>
</evidence>
<comment type="caution">
    <text evidence="4">The sequence shown here is derived from an EMBL/GenBank/DDBJ whole genome shotgun (WGS) entry which is preliminary data.</text>
</comment>
<evidence type="ECO:0000313" key="4">
    <source>
        <dbReference type="EMBL" id="NKF21945.1"/>
    </source>
</evidence>
<dbReference type="RefSeq" id="WP_168147211.1">
    <property type="nucleotide sequence ID" value="NZ_JAAVXB010000003.1"/>
</dbReference>
<name>A0A969WBR6_9GAMM</name>
<keyword evidence="1" id="KW-0175">Coiled coil</keyword>
<keyword evidence="5" id="KW-1185">Reference proteome</keyword>
<dbReference type="Pfam" id="PF09791">
    <property type="entry name" value="Oxidored-like"/>
    <property type="match status" value="1"/>
</dbReference>
<dbReference type="EMBL" id="JAAVXB010000003">
    <property type="protein sequence ID" value="NKF21945.1"/>
    <property type="molecule type" value="Genomic_DNA"/>
</dbReference>
<reference evidence="4" key="1">
    <citation type="submission" date="2020-03" db="EMBL/GenBank/DDBJ databases">
        <title>Solimonas marina sp. nov., isolated from deep seawater of the Pacific Ocean.</title>
        <authorList>
            <person name="Liu X."/>
            <person name="Lai Q."/>
            <person name="Sun F."/>
            <person name="Gai Y."/>
            <person name="Li G."/>
            <person name="Shao Z."/>
        </authorList>
    </citation>
    <scope>NUCLEOTIDE SEQUENCE</scope>
    <source>
        <strain evidence="4">C16B3</strain>
    </source>
</reference>
<evidence type="ECO:0000256" key="2">
    <source>
        <dbReference type="SAM" id="MobiDB-lite"/>
    </source>
</evidence>
<feature type="region of interest" description="Disordered" evidence="2">
    <location>
        <begin position="1"/>
        <end position="22"/>
    </location>
</feature>
<evidence type="ECO:0000313" key="5">
    <source>
        <dbReference type="Proteomes" id="UP000653472"/>
    </source>
</evidence>
<evidence type="ECO:0000259" key="3">
    <source>
        <dbReference type="Pfam" id="PF09791"/>
    </source>
</evidence>
<organism evidence="4 5">
    <name type="scientific">Solimonas marina</name>
    <dbReference type="NCBI Taxonomy" id="2714601"/>
    <lineage>
        <taxon>Bacteria</taxon>
        <taxon>Pseudomonadati</taxon>
        <taxon>Pseudomonadota</taxon>
        <taxon>Gammaproteobacteria</taxon>
        <taxon>Nevskiales</taxon>
        <taxon>Nevskiaceae</taxon>
        <taxon>Solimonas</taxon>
    </lineage>
</organism>